<evidence type="ECO:0000313" key="3">
    <source>
        <dbReference type="Proteomes" id="UP001331515"/>
    </source>
</evidence>
<evidence type="ECO:0008006" key="4">
    <source>
        <dbReference type="Google" id="ProtNLM"/>
    </source>
</evidence>
<comment type="caution">
    <text evidence="2">The sequence shown here is derived from an EMBL/GenBank/DDBJ whole genome shotgun (WGS) entry which is preliminary data.</text>
</comment>
<feature type="chain" id="PRO_5042862739" description="Secreted protein" evidence="1">
    <location>
        <begin position="20"/>
        <end position="71"/>
    </location>
</feature>
<proteinExistence type="predicted"/>
<dbReference type="Proteomes" id="UP001331515">
    <property type="component" value="Unassembled WGS sequence"/>
</dbReference>
<evidence type="ECO:0000256" key="1">
    <source>
        <dbReference type="SAM" id="SignalP"/>
    </source>
</evidence>
<dbReference type="AlphaFoldDB" id="A0AAN8DSQ6"/>
<dbReference type="EMBL" id="JAURVH010001518">
    <property type="protein sequence ID" value="KAK5927977.1"/>
    <property type="molecule type" value="Genomic_DNA"/>
</dbReference>
<keyword evidence="1" id="KW-0732">Signal</keyword>
<protein>
    <recommendedName>
        <fullName evidence="4">Secreted protein</fullName>
    </recommendedName>
</protein>
<accession>A0AAN8DSQ6</accession>
<keyword evidence="3" id="KW-1185">Reference proteome</keyword>
<evidence type="ECO:0000313" key="2">
    <source>
        <dbReference type="EMBL" id="KAK5927977.1"/>
    </source>
</evidence>
<feature type="signal peptide" evidence="1">
    <location>
        <begin position="1"/>
        <end position="19"/>
    </location>
</feature>
<name>A0AAN8DSQ6_CHAGU</name>
<organism evidence="2 3">
    <name type="scientific">Champsocephalus gunnari</name>
    <name type="common">Mackerel icefish</name>
    <dbReference type="NCBI Taxonomy" id="52237"/>
    <lineage>
        <taxon>Eukaryota</taxon>
        <taxon>Metazoa</taxon>
        <taxon>Chordata</taxon>
        <taxon>Craniata</taxon>
        <taxon>Vertebrata</taxon>
        <taxon>Euteleostomi</taxon>
        <taxon>Actinopterygii</taxon>
        <taxon>Neopterygii</taxon>
        <taxon>Teleostei</taxon>
        <taxon>Neoteleostei</taxon>
        <taxon>Acanthomorphata</taxon>
        <taxon>Eupercaria</taxon>
        <taxon>Perciformes</taxon>
        <taxon>Notothenioidei</taxon>
        <taxon>Channichthyidae</taxon>
        <taxon>Champsocephalus</taxon>
    </lineage>
</organism>
<gene>
    <name evidence="2" type="ORF">CgunFtcFv8_013079</name>
</gene>
<reference evidence="2 3" key="1">
    <citation type="journal article" date="2023" name="Mol. Biol. Evol.">
        <title>Genomics of Secondarily Temperate Adaptation in the Only Non-Antarctic Icefish.</title>
        <authorList>
            <person name="Rivera-Colon A.G."/>
            <person name="Rayamajhi N."/>
            <person name="Minhas B.F."/>
            <person name="Madrigal G."/>
            <person name="Bilyk K.T."/>
            <person name="Yoon V."/>
            <person name="Hune M."/>
            <person name="Gregory S."/>
            <person name="Cheng C.H.C."/>
            <person name="Catchen J.M."/>
        </authorList>
    </citation>
    <scope>NUCLEOTIDE SEQUENCE [LARGE SCALE GENOMIC DNA]</scope>
    <source>
        <tissue evidence="2">White muscle</tissue>
    </source>
</reference>
<sequence>MQPWRSILVLALHKTNCWCLQSCFDCSTPAGGRIPVCWLPSAEKGPLQGCGSTLQQGPVTLLSAPPWDEGT</sequence>